<dbReference type="PROSITE" id="PS50005">
    <property type="entry name" value="TPR"/>
    <property type="match status" value="1"/>
</dbReference>
<proteinExistence type="predicted"/>
<name>A0A831UFK0_GEOME</name>
<evidence type="ECO:0000256" key="2">
    <source>
        <dbReference type="ARBA" id="ARBA00022803"/>
    </source>
</evidence>
<keyword evidence="2 3" id="KW-0802">TPR repeat</keyword>
<feature type="transmembrane region" description="Helical" evidence="4">
    <location>
        <begin position="70"/>
        <end position="90"/>
    </location>
</feature>
<keyword evidence="4" id="KW-0472">Membrane</keyword>
<feature type="transmembrane region" description="Helical" evidence="4">
    <location>
        <begin position="253"/>
        <end position="271"/>
    </location>
</feature>
<protein>
    <submittedName>
        <fullName evidence="5">Tetratricopeptide repeat protein</fullName>
    </submittedName>
</protein>
<feature type="transmembrane region" description="Helical" evidence="4">
    <location>
        <begin position="142"/>
        <end position="162"/>
    </location>
</feature>
<feature type="repeat" description="TPR" evidence="3">
    <location>
        <begin position="448"/>
        <end position="481"/>
    </location>
</feature>
<accession>A0A831UFK0</accession>
<dbReference type="SMART" id="SM00028">
    <property type="entry name" value="TPR"/>
    <property type="match status" value="2"/>
</dbReference>
<dbReference type="PANTHER" id="PTHR44227:SF3">
    <property type="entry name" value="PROTEIN O-MANNOSYL-TRANSFERASE TMTC4"/>
    <property type="match status" value="1"/>
</dbReference>
<dbReference type="InterPro" id="IPR019734">
    <property type="entry name" value="TPR_rpt"/>
</dbReference>
<evidence type="ECO:0000256" key="3">
    <source>
        <dbReference type="PROSITE-ProRule" id="PRU00339"/>
    </source>
</evidence>
<sequence length="561" mass="62208">MKKQMADHPLRSCFVGGALCAKAARFTAAGVAALTLVLYLRALSCGFVNLDDPDYVVNNPLIRRLSFDTVVAAFTQAHVGWWMPLTWLSFAFDYHFWGLNPAGYHLTNILLHAVNAGLVVLIADRLLRKDPGGGEYSGESGWMYHGILLLAGLLWGIHPLRVESVAWVTERKDVLNGLFSLGAILSYLHYVHARVRNTGGAGLFFVMSLGLFALSLMAKSVSVVLPLMFLVADWFPFGRLRRGNIGQILAEKIPFLLLSTAMAVATVYFTAQSQYLVSYEQFPLIQRLVVSGNAVYEYCRLMLLPTGIVAFHVIPDPIPAAYAVTSLAVIAVSVAICFYRKHRWIAAVWLCFLIPLLPVLAILQNGDQSFASRFTYLPSVVPSIAIAGLLRAGFAKMTVSWRIGARLGVPLVAALLLALYGTMTIRLIGTWKDTETLWTRVVSVEPGAIVCKERGMYYYSIGNYPAAVADFSESLRMLPENWRPYRYNLLAFRGEALRKSGHYAESVDDFSAAIAQHPLPAYYCLRGLANEALGKRHEADEDFRMAGPCSGTLDWYWVRED</sequence>
<organism evidence="5">
    <name type="scientific">Geobacter metallireducens</name>
    <dbReference type="NCBI Taxonomy" id="28232"/>
    <lineage>
        <taxon>Bacteria</taxon>
        <taxon>Pseudomonadati</taxon>
        <taxon>Thermodesulfobacteriota</taxon>
        <taxon>Desulfuromonadia</taxon>
        <taxon>Geobacterales</taxon>
        <taxon>Geobacteraceae</taxon>
        <taxon>Geobacter</taxon>
    </lineage>
</organism>
<comment type="caution">
    <text evidence="5">The sequence shown here is derived from an EMBL/GenBank/DDBJ whole genome shotgun (WGS) entry which is preliminary data.</text>
</comment>
<dbReference type="PANTHER" id="PTHR44227">
    <property type="match status" value="1"/>
</dbReference>
<feature type="transmembrane region" description="Helical" evidence="4">
    <location>
        <begin position="174"/>
        <end position="191"/>
    </location>
</feature>
<keyword evidence="4" id="KW-1133">Transmembrane helix</keyword>
<dbReference type="EMBL" id="DSOV01000012">
    <property type="protein sequence ID" value="HEN41509.1"/>
    <property type="molecule type" value="Genomic_DNA"/>
</dbReference>
<keyword evidence="1" id="KW-0677">Repeat</keyword>
<dbReference type="Gene3D" id="1.25.40.10">
    <property type="entry name" value="Tetratricopeptide repeat domain"/>
    <property type="match status" value="1"/>
</dbReference>
<feature type="transmembrane region" description="Helical" evidence="4">
    <location>
        <begin position="26"/>
        <end position="50"/>
    </location>
</feature>
<dbReference type="AlphaFoldDB" id="A0A831UFK0"/>
<feature type="transmembrane region" description="Helical" evidence="4">
    <location>
        <begin position="346"/>
        <end position="364"/>
    </location>
</feature>
<dbReference type="SUPFAM" id="SSF48452">
    <property type="entry name" value="TPR-like"/>
    <property type="match status" value="1"/>
</dbReference>
<keyword evidence="4" id="KW-0812">Transmembrane</keyword>
<feature type="transmembrane region" description="Helical" evidence="4">
    <location>
        <begin position="407"/>
        <end position="429"/>
    </location>
</feature>
<reference evidence="5" key="1">
    <citation type="journal article" date="2020" name="mSystems">
        <title>Genome- and Community-Level Interaction Insights into Carbon Utilization and Element Cycling Functions of Hydrothermarchaeota in Hydrothermal Sediment.</title>
        <authorList>
            <person name="Zhou Z."/>
            <person name="Liu Y."/>
            <person name="Xu W."/>
            <person name="Pan J."/>
            <person name="Luo Z.H."/>
            <person name="Li M."/>
        </authorList>
    </citation>
    <scope>NUCLEOTIDE SEQUENCE [LARGE SCALE GENOMIC DNA]</scope>
    <source>
        <strain evidence="5">SpSt-349</strain>
    </source>
</reference>
<feature type="transmembrane region" description="Helical" evidence="4">
    <location>
        <begin position="376"/>
        <end position="395"/>
    </location>
</feature>
<evidence type="ECO:0000256" key="1">
    <source>
        <dbReference type="ARBA" id="ARBA00022737"/>
    </source>
</evidence>
<evidence type="ECO:0000313" key="5">
    <source>
        <dbReference type="EMBL" id="HEN41509.1"/>
    </source>
</evidence>
<feature type="transmembrane region" description="Helical" evidence="4">
    <location>
        <begin position="320"/>
        <end position="339"/>
    </location>
</feature>
<dbReference type="InterPro" id="IPR011990">
    <property type="entry name" value="TPR-like_helical_dom_sf"/>
</dbReference>
<feature type="transmembrane region" description="Helical" evidence="4">
    <location>
        <begin position="203"/>
        <end position="232"/>
    </location>
</feature>
<evidence type="ECO:0000256" key="4">
    <source>
        <dbReference type="SAM" id="Phobius"/>
    </source>
</evidence>
<feature type="transmembrane region" description="Helical" evidence="4">
    <location>
        <begin position="102"/>
        <end position="122"/>
    </location>
</feature>
<gene>
    <name evidence="5" type="ORF">ENQ87_03895</name>
</gene>
<dbReference type="InterPro" id="IPR052346">
    <property type="entry name" value="O-mannosyl-transferase_TMTC"/>
</dbReference>